<keyword evidence="5" id="KW-1185">Reference proteome</keyword>
<keyword evidence="4" id="KW-0269">Exonuclease</keyword>
<gene>
    <name evidence="4" type="ordered locus">Hoch_4164</name>
</gene>
<dbReference type="RefSeq" id="WP_012829260.1">
    <property type="nucleotide sequence ID" value="NC_013440.1"/>
</dbReference>
<dbReference type="AlphaFoldDB" id="D0LKU2"/>
<feature type="transmembrane region" description="Helical" evidence="2">
    <location>
        <begin position="82"/>
        <end position="101"/>
    </location>
</feature>
<keyword evidence="2" id="KW-1133">Transmembrane helix</keyword>
<dbReference type="OrthoDB" id="9796594at2"/>
<keyword evidence="4" id="KW-0540">Nuclease</keyword>
<dbReference type="HOGENOM" id="CLU_052333_0_2_7"/>
<feature type="domain" description="Endonuclease/exonuclease/phosphatase" evidence="3">
    <location>
        <begin position="121"/>
        <end position="323"/>
    </location>
</feature>
<dbReference type="Gene3D" id="3.60.10.10">
    <property type="entry name" value="Endonuclease/exonuclease/phosphatase"/>
    <property type="match status" value="1"/>
</dbReference>
<evidence type="ECO:0000313" key="4">
    <source>
        <dbReference type="EMBL" id="ACY16662.1"/>
    </source>
</evidence>
<reference evidence="4 5" key="1">
    <citation type="journal article" date="2010" name="Stand. Genomic Sci.">
        <title>Complete genome sequence of Haliangium ochraceum type strain (SMP-2).</title>
        <authorList>
            <consortium name="US DOE Joint Genome Institute (JGI-PGF)"/>
            <person name="Ivanova N."/>
            <person name="Daum C."/>
            <person name="Lang E."/>
            <person name="Abt B."/>
            <person name="Kopitz M."/>
            <person name="Saunders E."/>
            <person name="Lapidus A."/>
            <person name="Lucas S."/>
            <person name="Glavina Del Rio T."/>
            <person name="Nolan M."/>
            <person name="Tice H."/>
            <person name="Copeland A."/>
            <person name="Cheng J.F."/>
            <person name="Chen F."/>
            <person name="Bruce D."/>
            <person name="Goodwin L."/>
            <person name="Pitluck S."/>
            <person name="Mavromatis K."/>
            <person name="Pati A."/>
            <person name="Mikhailova N."/>
            <person name="Chen A."/>
            <person name="Palaniappan K."/>
            <person name="Land M."/>
            <person name="Hauser L."/>
            <person name="Chang Y.J."/>
            <person name="Jeffries C.D."/>
            <person name="Detter J.C."/>
            <person name="Brettin T."/>
            <person name="Rohde M."/>
            <person name="Goker M."/>
            <person name="Bristow J."/>
            <person name="Markowitz V."/>
            <person name="Eisen J.A."/>
            <person name="Hugenholtz P."/>
            <person name="Kyrpides N.C."/>
            <person name="Klenk H.P."/>
        </authorList>
    </citation>
    <scope>NUCLEOTIDE SEQUENCE [LARGE SCALE GENOMIC DNA]</scope>
    <source>
        <strain evidence="5">DSM 14365 / CIP 107738 / JCM 11303 / AJ 13395 / SMP-2</strain>
    </source>
</reference>
<keyword evidence="2" id="KW-0472">Membrane</keyword>
<dbReference type="GO" id="GO:0004519">
    <property type="term" value="F:endonuclease activity"/>
    <property type="evidence" value="ECO:0007669"/>
    <property type="project" value="UniProtKB-KW"/>
</dbReference>
<dbReference type="KEGG" id="hoh:Hoch_4164"/>
<feature type="compositionally biased region" description="Pro residues" evidence="1">
    <location>
        <begin position="1"/>
        <end position="13"/>
    </location>
</feature>
<feature type="transmembrane region" description="Helical" evidence="2">
    <location>
        <begin position="58"/>
        <end position="75"/>
    </location>
</feature>
<protein>
    <submittedName>
        <fullName evidence="4">Endonuclease/exonuclease/phosphatase</fullName>
    </submittedName>
</protein>
<sequence length="335" mass="36525">MNTTPSRPPPTPRRPGEGRGLRRSLARLPWLAGCASAIATALGSLGACHWALDLFAHFRGQYALLLALALAASLWQRRWWRVLAMALALSWNLVALAPLYLGAERPHADAGAGAKLEITLFNVYIGNGDYTGAIEYLRAQSPAPDLLVILEPSPRWLEPLAAAFPEYRMLAEERRDPYAMAVLAREPVVEARLRQLTAAPIPAAEVVLRRGDSEVAVLAVHPPAPLGAELAAERDAQLAAAAEWVAGQTRPSVVVGDMNATYWSHPLRGLLARGLRSSQRGFGLQPTWPRSLWPLRIPIDQLLHSRELRTMGRSTGPFLGSDHRPLHVTLALPSP</sequence>
<keyword evidence="2" id="KW-0812">Transmembrane</keyword>
<dbReference type="SUPFAM" id="SSF56219">
    <property type="entry name" value="DNase I-like"/>
    <property type="match status" value="1"/>
</dbReference>
<dbReference type="Proteomes" id="UP000001880">
    <property type="component" value="Chromosome"/>
</dbReference>
<dbReference type="GO" id="GO:0004527">
    <property type="term" value="F:exonuclease activity"/>
    <property type="evidence" value="ECO:0007669"/>
    <property type="project" value="UniProtKB-KW"/>
</dbReference>
<dbReference type="STRING" id="502025.Hoch_4164"/>
<proteinExistence type="predicted"/>
<evidence type="ECO:0000256" key="2">
    <source>
        <dbReference type="SAM" id="Phobius"/>
    </source>
</evidence>
<dbReference type="InterPro" id="IPR036691">
    <property type="entry name" value="Endo/exonu/phosph_ase_sf"/>
</dbReference>
<feature type="transmembrane region" description="Helical" evidence="2">
    <location>
        <begin position="28"/>
        <end position="52"/>
    </location>
</feature>
<name>D0LKU2_HALO1</name>
<evidence type="ECO:0000256" key="1">
    <source>
        <dbReference type="SAM" id="MobiDB-lite"/>
    </source>
</evidence>
<dbReference type="eggNOG" id="COG3021">
    <property type="taxonomic scope" value="Bacteria"/>
</dbReference>
<keyword evidence="4" id="KW-0378">Hydrolase</keyword>
<evidence type="ECO:0000313" key="5">
    <source>
        <dbReference type="Proteomes" id="UP000001880"/>
    </source>
</evidence>
<dbReference type="InterPro" id="IPR005135">
    <property type="entry name" value="Endo/exonuclease/phosphatase"/>
</dbReference>
<dbReference type="EMBL" id="CP001804">
    <property type="protein sequence ID" value="ACY16662.1"/>
    <property type="molecule type" value="Genomic_DNA"/>
</dbReference>
<keyword evidence="4" id="KW-0255">Endonuclease</keyword>
<feature type="region of interest" description="Disordered" evidence="1">
    <location>
        <begin position="1"/>
        <end position="20"/>
    </location>
</feature>
<dbReference type="Pfam" id="PF03372">
    <property type="entry name" value="Exo_endo_phos"/>
    <property type="match status" value="1"/>
</dbReference>
<organism evidence="4 5">
    <name type="scientific">Haliangium ochraceum (strain DSM 14365 / JCM 11303 / SMP-2)</name>
    <dbReference type="NCBI Taxonomy" id="502025"/>
    <lineage>
        <taxon>Bacteria</taxon>
        <taxon>Pseudomonadati</taxon>
        <taxon>Myxococcota</taxon>
        <taxon>Polyangia</taxon>
        <taxon>Haliangiales</taxon>
        <taxon>Kofleriaceae</taxon>
        <taxon>Haliangium</taxon>
    </lineage>
</organism>
<accession>D0LKU2</accession>
<evidence type="ECO:0000259" key="3">
    <source>
        <dbReference type="Pfam" id="PF03372"/>
    </source>
</evidence>